<feature type="domain" description="EAL" evidence="1">
    <location>
        <begin position="1"/>
        <end position="248"/>
    </location>
</feature>
<dbReference type="Proteomes" id="UP000658720">
    <property type="component" value="Unassembled WGS sequence"/>
</dbReference>
<dbReference type="Pfam" id="PF00563">
    <property type="entry name" value="EAL"/>
    <property type="match status" value="1"/>
</dbReference>
<keyword evidence="3" id="KW-1185">Reference proteome</keyword>
<evidence type="ECO:0000259" key="1">
    <source>
        <dbReference type="PROSITE" id="PS50883"/>
    </source>
</evidence>
<dbReference type="PROSITE" id="PS50883">
    <property type="entry name" value="EAL"/>
    <property type="match status" value="1"/>
</dbReference>
<evidence type="ECO:0000313" key="3">
    <source>
        <dbReference type="Proteomes" id="UP000658720"/>
    </source>
</evidence>
<organism evidence="2 3">
    <name type="scientific">Synechocystis salina LEGE 00031</name>
    <dbReference type="NCBI Taxonomy" id="1828736"/>
    <lineage>
        <taxon>Bacteria</taxon>
        <taxon>Bacillati</taxon>
        <taxon>Cyanobacteriota</taxon>
        <taxon>Cyanophyceae</taxon>
        <taxon>Synechococcales</taxon>
        <taxon>Merismopediaceae</taxon>
        <taxon>Synechocystis</taxon>
    </lineage>
</organism>
<dbReference type="Gene3D" id="3.20.20.450">
    <property type="entry name" value="EAL domain"/>
    <property type="match status" value="1"/>
</dbReference>
<gene>
    <name evidence="2" type="ORF">IQ217_04405</name>
</gene>
<comment type="caution">
    <text evidence="2">The sequence shown here is derived from an EMBL/GenBank/DDBJ whole genome shotgun (WGS) entry which is preliminary data.</text>
</comment>
<proteinExistence type="predicted"/>
<dbReference type="InterPro" id="IPR050706">
    <property type="entry name" value="Cyclic-di-GMP_PDE-like"/>
</dbReference>
<dbReference type="EMBL" id="JADEVV010000008">
    <property type="protein sequence ID" value="MBE9253115.1"/>
    <property type="molecule type" value="Genomic_DNA"/>
</dbReference>
<dbReference type="SMART" id="SM00052">
    <property type="entry name" value="EAL"/>
    <property type="match status" value="1"/>
</dbReference>
<dbReference type="InterPro" id="IPR035919">
    <property type="entry name" value="EAL_sf"/>
</dbReference>
<name>A0ABR9VP36_9SYNC</name>
<protein>
    <submittedName>
        <fullName evidence="2">EAL domain-containing protein</fullName>
    </submittedName>
</protein>
<dbReference type="RefSeq" id="WP_194019052.1">
    <property type="nucleotide sequence ID" value="NZ_JADEVV010000008.1"/>
</dbReference>
<dbReference type="SUPFAM" id="SSF141868">
    <property type="entry name" value="EAL domain-like"/>
    <property type="match status" value="1"/>
</dbReference>
<reference evidence="2 3" key="1">
    <citation type="submission" date="2020-10" db="EMBL/GenBank/DDBJ databases">
        <authorList>
            <person name="Castelo-Branco R."/>
            <person name="Eusebio N."/>
            <person name="Adriana R."/>
            <person name="Vieira A."/>
            <person name="Brugerolle De Fraissinette N."/>
            <person name="Rezende De Castro R."/>
            <person name="Schneider M.P."/>
            <person name="Vasconcelos V."/>
            <person name="Leao P.N."/>
        </authorList>
    </citation>
    <scope>NUCLEOTIDE SEQUENCE [LARGE SCALE GENOMIC DNA]</scope>
    <source>
        <strain evidence="2 3">LEGE 00031</strain>
    </source>
</reference>
<evidence type="ECO:0000313" key="2">
    <source>
        <dbReference type="EMBL" id="MBE9253115.1"/>
    </source>
</evidence>
<dbReference type="PANTHER" id="PTHR33121">
    <property type="entry name" value="CYCLIC DI-GMP PHOSPHODIESTERASE PDEF"/>
    <property type="match status" value="1"/>
</dbReference>
<dbReference type="PANTHER" id="PTHR33121:SF70">
    <property type="entry name" value="SIGNALING PROTEIN YKOW"/>
    <property type="match status" value="1"/>
</dbReference>
<dbReference type="InterPro" id="IPR001633">
    <property type="entry name" value="EAL_dom"/>
</dbReference>
<accession>A0ABR9VP36</accession>
<sequence length="258" mass="28191">MITIDAIRAGLDQGEFFLEYLPVVRLVEGHCVGAEALIRWRRPSGTVMPDQFIPLIEDTPVSGLLTYWVIETMAAELGEWLRVHEEAHLSFNVPPEILGRGGLEYAADKTGLALLRRQLILEVTERGLPDRLGLAALEAATQSGVRIALDDVMLGGANLAILSRCPLDIIKIDRSLVAQITSDCPCPGWLGGLSALLQSTQLEVVAEGLETEIQVVALQSAGISMAQGYYYSSPIPAEEFKKYYWRTRGQPSQTGDLS</sequence>
<dbReference type="CDD" id="cd01948">
    <property type="entry name" value="EAL"/>
    <property type="match status" value="1"/>
</dbReference>